<dbReference type="EMBL" id="VORT01000016">
    <property type="protein sequence ID" value="TXD71546.1"/>
    <property type="molecule type" value="Genomic_DNA"/>
</dbReference>
<dbReference type="RefSeq" id="WP_111844914.1">
    <property type="nucleotide sequence ID" value="NZ_UEGI01000010.1"/>
</dbReference>
<name>A0A5C6YVC6_9FLAO</name>
<sequence length="151" mass="18084">MKILRIILIILLIAFVGMQFVPTRRNQSNIVPKTDFLVVNNPSKNVNTILQESCYDCHSNNTDYPWYNKMQPIAWFLEHHIKEGKDELNFNEWDTYSERRKNSKLNAMIHQIEDEEMPLYSYVLMHRDAEISKDERQTLVAYLRILKKNHE</sequence>
<dbReference type="AlphaFoldDB" id="A0A5C6YVC6"/>
<evidence type="ECO:0000259" key="1">
    <source>
        <dbReference type="SMART" id="SM01235"/>
    </source>
</evidence>
<dbReference type="SMART" id="SM01235">
    <property type="entry name" value="Haem_bd"/>
    <property type="match status" value="1"/>
</dbReference>
<reference evidence="2 3" key="1">
    <citation type="submission" date="2019-08" db="EMBL/GenBank/DDBJ databases">
        <title>Genome of Aequorivita antarctica SW49 (type strain).</title>
        <authorList>
            <person name="Bowman J.P."/>
        </authorList>
    </citation>
    <scope>NUCLEOTIDE SEQUENCE [LARGE SCALE GENOMIC DNA]</scope>
    <source>
        <strain evidence="2 3">SW49</strain>
    </source>
</reference>
<evidence type="ECO:0000313" key="3">
    <source>
        <dbReference type="Proteomes" id="UP000321497"/>
    </source>
</evidence>
<accession>A0A5C6YVC6</accession>
<proteinExistence type="predicted"/>
<dbReference type="OrthoDB" id="196738at2"/>
<gene>
    <name evidence="2" type="ORF">ESU54_16110</name>
</gene>
<dbReference type="Pfam" id="PF14376">
    <property type="entry name" value="Haem_bd"/>
    <property type="match status" value="1"/>
</dbReference>
<dbReference type="InterPro" id="IPR025992">
    <property type="entry name" value="Haem-bd"/>
</dbReference>
<evidence type="ECO:0000313" key="2">
    <source>
        <dbReference type="EMBL" id="TXD71546.1"/>
    </source>
</evidence>
<comment type="caution">
    <text evidence="2">The sequence shown here is derived from an EMBL/GenBank/DDBJ whole genome shotgun (WGS) entry which is preliminary data.</text>
</comment>
<protein>
    <recommendedName>
        <fullName evidence="1">Haem-binding domain-containing protein</fullName>
    </recommendedName>
</protein>
<dbReference type="Proteomes" id="UP000321497">
    <property type="component" value="Unassembled WGS sequence"/>
</dbReference>
<organism evidence="2 3">
    <name type="scientific">Aequorivita antarctica</name>
    <dbReference type="NCBI Taxonomy" id="153266"/>
    <lineage>
        <taxon>Bacteria</taxon>
        <taxon>Pseudomonadati</taxon>
        <taxon>Bacteroidota</taxon>
        <taxon>Flavobacteriia</taxon>
        <taxon>Flavobacteriales</taxon>
        <taxon>Flavobacteriaceae</taxon>
        <taxon>Aequorivita</taxon>
    </lineage>
</organism>
<feature type="domain" description="Haem-binding" evidence="1">
    <location>
        <begin position="12"/>
        <end position="147"/>
    </location>
</feature>
<keyword evidence="3" id="KW-1185">Reference proteome</keyword>